<keyword evidence="4 8" id="KW-0648">Protein biosynthesis</keyword>
<dbReference type="RefSeq" id="WP_074443117.1">
    <property type="nucleotide sequence ID" value="NZ_FMBM01000001.1"/>
</dbReference>
<reference evidence="10 11" key="1">
    <citation type="submission" date="2016-08" db="EMBL/GenBank/DDBJ databases">
        <authorList>
            <person name="Varghese N."/>
            <person name="Submissions Spin"/>
        </authorList>
    </citation>
    <scope>NUCLEOTIDE SEQUENCE [LARGE SCALE GENOMIC DNA]</scope>
    <source>
        <strain evidence="10 11">HL-109</strain>
    </source>
</reference>
<dbReference type="InterPro" id="IPR029038">
    <property type="entry name" value="MetRS_Zn"/>
</dbReference>
<name>A0ABY0K438_9HYPH</name>
<dbReference type="NCBIfam" id="NF008859">
    <property type="entry name" value="PRK11893.2-1"/>
    <property type="match status" value="1"/>
</dbReference>
<evidence type="ECO:0000256" key="3">
    <source>
        <dbReference type="ARBA" id="ARBA00022840"/>
    </source>
</evidence>
<evidence type="ECO:0000256" key="4">
    <source>
        <dbReference type="ARBA" id="ARBA00022917"/>
    </source>
</evidence>
<organism evidence="10 11">
    <name type="scientific">Saliniramus fredricksonii</name>
    <dbReference type="NCBI Taxonomy" id="1653334"/>
    <lineage>
        <taxon>Bacteria</taxon>
        <taxon>Pseudomonadati</taxon>
        <taxon>Pseudomonadota</taxon>
        <taxon>Alphaproteobacteria</taxon>
        <taxon>Hyphomicrobiales</taxon>
        <taxon>Salinarimonadaceae</taxon>
        <taxon>Saliniramus</taxon>
    </lineage>
</organism>
<evidence type="ECO:0000256" key="8">
    <source>
        <dbReference type="RuleBase" id="RU363039"/>
    </source>
</evidence>
<dbReference type="InterPro" id="IPR023458">
    <property type="entry name" value="Met-tRNA_ligase_1"/>
</dbReference>
<dbReference type="Gene3D" id="3.40.50.620">
    <property type="entry name" value="HUPs"/>
    <property type="match status" value="1"/>
</dbReference>
<evidence type="ECO:0000313" key="10">
    <source>
        <dbReference type="EMBL" id="SCC77988.1"/>
    </source>
</evidence>
<dbReference type="InterPro" id="IPR015413">
    <property type="entry name" value="Methionyl/Leucyl_tRNA_Synth"/>
</dbReference>
<evidence type="ECO:0000256" key="6">
    <source>
        <dbReference type="ARBA" id="ARBA00030904"/>
    </source>
</evidence>
<feature type="domain" description="Methionyl/Leucyl tRNA synthetase" evidence="9">
    <location>
        <begin position="4"/>
        <end position="372"/>
    </location>
</feature>
<comment type="caution">
    <text evidence="10">The sequence shown here is derived from an EMBL/GenBank/DDBJ whole genome shotgun (WGS) entry which is preliminary data.</text>
</comment>
<evidence type="ECO:0000259" key="9">
    <source>
        <dbReference type="Pfam" id="PF09334"/>
    </source>
</evidence>
<keyword evidence="1 8" id="KW-0436">Ligase</keyword>
<dbReference type="InterPro" id="IPR001412">
    <property type="entry name" value="aa-tRNA-synth_I_CS"/>
</dbReference>
<evidence type="ECO:0000256" key="1">
    <source>
        <dbReference type="ARBA" id="ARBA00022598"/>
    </source>
</evidence>
<accession>A0ABY0K438</accession>
<evidence type="ECO:0000313" key="11">
    <source>
        <dbReference type="Proteomes" id="UP000182800"/>
    </source>
</evidence>
<dbReference type="Pfam" id="PF09334">
    <property type="entry name" value="tRNA-synt_1g"/>
    <property type="match status" value="1"/>
</dbReference>
<keyword evidence="3 8" id="KW-0067">ATP-binding</keyword>
<keyword evidence="5 8" id="KW-0030">Aminoacyl-tRNA synthetase</keyword>
<evidence type="ECO:0000256" key="5">
    <source>
        <dbReference type="ARBA" id="ARBA00023146"/>
    </source>
</evidence>
<dbReference type="PROSITE" id="PS00178">
    <property type="entry name" value="AA_TRNA_LIGASE_I"/>
    <property type="match status" value="1"/>
</dbReference>
<dbReference type="PANTHER" id="PTHR45765">
    <property type="entry name" value="METHIONINE--TRNA LIGASE"/>
    <property type="match status" value="1"/>
</dbReference>
<keyword evidence="11" id="KW-1185">Reference proteome</keyword>
<sequence>MTRYIVTCTPPTPNGDLHLGHLSGPFLAAEICQRVLRQAGHDVLFVSYADDYQSYVLRKATELERDPVPFSELVRRTMMLSLESVDIRFDHFLRAFDSPAFQRAARHYLDIVSPDIERRKTPVHICSTTGFYGYEAFGRGCCNWCGASSDASQCEACARKPVPEKMSDMRSIFTGKPMELAEVETYVWHLGRHYNKVAQAHAHQPIRSCLREFLADVLADEADTWSITRPGDAGLQLDSLDEQPLHTWFMGLSGYRATVDAFLEENPERGTFKEWWAPDTRMVHFLGYDCSFSHAVAYCVQQVCDPSGPPVGLFLTNRFLKLDGDDFSTSRGNAIWIRDIAGLYPSDAIRLYAAWFAPETGVRNFEMSEFRKWVEGVYRPLAQSVRDVARTGIPSKPRGSDTGDYWRNSSSIAAWDRHADLDNFSIAGMAAAIIGLADEIAAAPRAERLAGWREFTRISAAICPNLAMTLNGEPSA</sequence>
<dbReference type="Gene3D" id="2.20.28.20">
    <property type="entry name" value="Methionyl-tRNA synthetase, Zn-domain"/>
    <property type="match status" value="1"/>
</dbReference>
<comment type="similarity">
    <text evidence="8">Belongs to the class-I aminoacyl-tRNA synthetase family.</text>
</comment>
<protein>
    <recommendedName>
        <fullName evidence="6">Methionyl-tRNA synthetase</fullName>
    </recommendedName>
</protein>
<dbReference type="Proteomes" id="UP000182800">
    <property type="component" value="Unassembled WGS sequence"/>
</dbReference>
<dbReference type="PANTHER" id="PTHR45765:SF1">
    <property type="entry name" value="METHIONINE--TRNA LIGASE, CYTOPLASMIC"/>
    <property type="match status" value="1"/>
</dbReference>
<evidence type="ECO:0000256" key="2">
    <source>
        <dbReference type="ARBA" id="ARBA00022741"/>
    </source>
</evidence>
<keyword evidence="2 8" id="KW-0547">Nucleotide-binding</keyword>
<comment type="catalytic activity">
    <reaction evidence="7">
        <text>tRNA(Met) + L-methionine + ATP = L-methionyl-tRNA(Met) + AMP + diphosphate</text>
        <dbReference type="Rhea" id="RHEA:13481"/>
        <dbReference type="Rhea" id="RHEA-COMP:9667"/>
        <dbReference type="Rhea" id="RHEA-COMP:9698"/>
        <dbReference type="ChEBI" id="CHEBI:30616"/>
        <dbReference type="ChEBI" id="CHEBI:33019"/>
        <dbReference type="ChEBI" id="CHEBI:57844"/>
        <dbReference type="ChEBI" id="CHEBI:78442"/>
        <dbReference type="ChEBI" id="CHEBI:78530"/>
        <dbReference type="ChEBI" id="CHEBI:456215"/>
        <dbReference type="EC" id="6.1.1.10"/>
    </reaction>
</comment>
<dbReference type="EMBL" id="FMBM01000001">
    <property type="protein sequence ID" value="SCC77988.1"/>
    <property type="molecule type" value="Genomic_DNA"/>
</dbReference>
<dbReference type="SUPFAM" id="SSF52374">
    <property type="entry name" value="Nucleotidylyl transferase"/>
    <property type="match status" value="1"/>
</dbReference>
<gene>
    <name evidence="10" type="ORF">GA0071312_0015</name>
</gene>
<evidence type="ECO:0000256" key="7">
    <source>
        <dbReference type="ARBA" id="ARBA00047364"/>
    </source>
</evidence>
<dbReference type="InterPro" id="IPR014729">
    <property type="entry name" value="Rossmann-like_a/b/a_fold"/>
</dbReference>
<dbReference type="PRINTS" id="PR01041">
    <property type="entry name" value="TRNASYNTHMET"/>
</dbReference>
<dbReference type="InterPro" id="IPR033911">
    <property type="entry name" value="MetRS_core"/>
</dbReference>
<proteinExistence type="inferred from homology"/>